<dbReference type="AlphaFoldDB" id="A0A1G5SDG8"/>
<keyword evidence="2" id="KW-1185">Reference proteome</keyword>
<organism evidence="1 2">
    <name type="scientific">Nitrosomonas mobilis</name>
    <dbReference type="NCBI Taxonomy" id="51642"/>
    <lineage>
        <taxon>Bacteria</taxon>
        <taxon>Pseudomonadati</taxon>
        <taxon>Pseudomonadota</taxon>
        <taxon>Betaproteobacteria</taxon>
        <taxon>Nitrosomonadales</taxon>
        <taxon>Nitrosomonadaceae</taxon>
        <taxon>Nitrosomonas</taxon>
    </lineage>
</organism>
<protein>
    <submittedName>
        <fullName evidence="1">Uncharacterized protein</fullName>
    </submittedName>
</protein>
<sequence length="52" mass="6354">MSRYQEKYEEKMTSWFQGIEASWTREWYFIDIDRGIVMLLHLILQAKEGRGL</sequence>
<name>A0A1G5SDG8_9PROT</name>
<reference evidence="1 2" key="1">
    <citation type="submission" date="2016-10" db="EMBL/GenBank/DDBJ databases">
        <authorList>
            <person name="de Groot N.N."/>
        </authorList>
    </citation>
    <scope>NUCLEOTIDE SEQUENCE [LARGE SCALE GENOMIC DNA]</scope>
    <source>
        <strain evidence="1">1</strain>
    </source>
</reference>
<dbReference type="STRING" id="51642.NSMM_350046"/>
<dbReference type="Proteomes" id="UP000198729">
    <property type="component" value="Unassembled WGS sequence"/>
</dbReference>
<gene>
    <name evidence="1" type="ORF">NSMM_350046</name>
</gene>
<dbReference type="EMBL" id="FMWO01000042">
    <property type="protein sequence ID" value="SCZ85182.1"/>
    <property type="molecule type" value="Genomic_DNA"/>
</dbReference>
<proteinExistence type="predicted"/>
<accession>A0A1G5SDG8</accession>
<evidence type="ECO:0000313" key="2">
    <source>
        <dbReference type="Proteomes" id="UP000198729"/>
    </source>
</evidence>
<evidence type="ECO:0000313" key="1">
    <source>
        <dbReference type="EMBL" id="SCZ85182.1"/>
    </source>
</evidence>